<keyword evidence="6 8" id="KW-0472">Membrane</keyword>
<feature type="compositionally biased region" description="Basic residues" evidence="7">
    <location>
        <begin position="218"/>
        <end position="231"/>
    </location>
</feature>
<evidence type="ECO:0000256" key="8">
    <source>
        <dbReference type="SAM" id="Phobius"/>
    </source>
</evidence>
<evidence type="ECO:0000313" key="9">
    <source>
        <dbReference type="EMBL" id="SQI42794.1"/>
    </source>
</evidence>
<evidence type="ECO:0000256" key="6">
    <source>
        <dbReference type="ARBA" id="ARBA00023136"/>
    </source>
</evidence>
<dbReference type="EMBL" id="LS483470">
    <property type="protein sequence ID" value="SQI42794.1"/>
    <property type="molecule type" value="Genomic_DNA"/>
</dbReference>
<evidence type="ECO:0000256" key="1">
    <source>
        <dbReference type="ARBA" id="ARBA00004236"/>
    </source>
</evidence>
<feature type="transmembrane region" description="Helical" evidence="8">
    <location>
        <begin position="167"/>
        <end position="187"/>
    </location>
</feature>
<evidence type="ECO:0000256" key="2">
    <source>
        <dbReference type="ARBA" id="ARBA00005362"/>
    </source>
</evidence>
<dbReference type="KEGG" id="lri:NCTC12151_02719"/>
<evidence type="ECO:0000256" key="7">
    <source>
        <dbReference type="SAM" id="MobiDB-lite"/>
    </source>
</evidence>
<dbReference type="Proteomes" id="UP000249005">
    <property type="component" value="Chromosome 1"/>
</dbReference>
<keyword evidence="3" id="KW-1003">Cell membrane</keyword>
<feature type="region of interest" description="Disordered" evidence="7">
    <location>
        <begin position="210"/>
        <end position="231"/>
    </location>
</feature>
<name>A0A2X4Y260_9GAMM</name>
<dbReference type="OrthoDB" id="6506836at2"/>
<keyword evidence="5 8" id="KW-1133">Transmembrane helix</keyword>
<evidence type="ECO:0000256" key="4">
    <source>
        <dbReference type="ARBA" id="ARBA00022692"/>
    </source>
</evidence>
<dbReference type="Pfam" id="PF10144">
    <property type="entry name" value="SMP_2"/>
    <property type="match status" value="1"/>
</dbReference>
<gene>
    <name evidence="9" type="ORF">NCTC12151_02719</name>
</gene>
<comment type="similarity">
    <text evidence="2">Belongs to the Smp family.</text>
</comment>
<evidence type="ECO:0000313" key="10">
    <source>
        <dbReference type="Proteomes" id="UP000249005"/>
    </source>
</evidence>
<evidence type="ECO:0000256" key="3">
    <source>
        <dbReference type="ARBA" id="ARBA00022475"/>
    </source>
</evidence>
<dbReference type="RefSeq" id="WP_111741119.1">
    <property type="nucleotide sequence ID" value="NZ_LR698987.1"/>
</dbReference>
<dbReference type="GO" id="GO:0005886">
    <property type="term" value="C:plasma membrane"/>
    <property type="evidence" value="ECO:0007669"/>
    <property type="project" value="UniProtKB-SubCell"/>
</dbReference>
<keyword evidence="4 8" id="KW-0812">Transmembrane</keyword>
<keyword evidence="10" id="KW-1185">Reference proteome</keyword>
<dbReference type="AlphaFoldDB" id="A0A2X4Y260"/>
<evidence type="ECO:0000256" key="5">
    <source>
        <dbReference type="ARBA" id="ARBA00022989"/>
    </source>
</evidence>
<comment type="subcellular location">
    <subcellularLocation>
        <location evidence="1">Cell membrane</location>
    </subcellularLocation>
</comment>
<organism evidence="9 10">
    <name type="scientific">Leminorella richardii</name>
    <dbReference type="NCBI Taxonomy" id="158841"/>
    <lineage>
        <taxon>Bacteria</taxon>
        <taxon>Pseudomonadati</taxon>
        <taxon>Pseudomonadota</taxon>
        <taxon>Gammaproteobacteria</taxon>
        <taxon>Enterobacterales</taxon>
        <taxon>Budviciaceae</taxon>
        <taxon>Leminorella</taxon>
    </lineage>
</organism>
<sequence>MTRRLNLKFQLHRIAIVLFCLLLLGVLMQGITYFSLNGQATQAKQARDLARTLAKQMTFALAPMMDEPTEESDEPQIRAILQHVVENSRVLDASVYRASGALIAQEGEPASVRERLTIDKKGTDISQNQQIVEMIEGQDGLLGFVRLTLDTRVSEAETAELNSTSNMLRLMLVLAAAVGFILARAILTRRAESGKASLTAVDHPHADIYSEKTDRAAVQKKKRLHKKKPYR</sequence>
<proteinExistence type="inferred from homology"/>
<accession>A0A2X4Y260</accession>
<protein>
    <submittedName>
        <fullName evidence="9">Uncharacterized membrane protein affecting hemolysin expression</fullName>
    </submittedName>
</protein>
<dbReference type="InterPro" id="IPR019305">
    <property type="entry name" value="Uncharacterised_Smp"/>
</dbReference>
<reference evidence="9 10" key="1">
    <citation type="submission" date="2018-06" db="EMBL/GenBank/DDBJ databases">
        <authorList>
            <consortium name="Pathogen Informatics"/>
            <person name="Doyle S."/>
        </authorList>
    </citation>
    <scope>NUCLEOTIDE SEQUENCE [LARGE SCALE GENOMIC DNA]</scope>
    <source>
        <strain evidence="9 10">NCTC12151</strain>
    </source>
</reference>